<feature type="non-terminal residue" evidence="3">
    <location>
        <position position="1"/>
    </location>
</feature>
<evidence type="ECO:0000313" key="4">
    <source>
        <dbReference type="Proteomes" id="UP000682733"/>
    </source>
</evidence>
<dbReference type="AlphaFoldDB" id="A0A8S2V7J9"/>
<feature type="domain" description="Death" evidence="1">
    <location>
        <begin position="115"/>
        <end position="196"/>
    </location>
</feature>
<gene>
    <name evidence="2" type="ORF">OVA965_LOCUS41093</name>
    <name evidence="3" type="ORF">TMI583_LOCUS42663</name>
</gene>
<proteinExistence type="predicted"/>
<dbReference type="GO" id="GO:0007165">
    <property type="term" value="P:signal transduction"/>
    <property type="evidence" value="ECO:0007669"/>
    <property type="project" value="InterPro"/>
</dbReference>
<dbReference type="EMBL" id="CAJNOK010046406">
    <property type="protein sequence ID" value="CAF1583249.1"/>
    <property type="molecule type" value="Genomic_DNA"/>
</dbReference>
<comment type="caution">
    <text evidence="3">The sequence shown here is derived from an EMBL/GenBank/DDBJ whole genome shotgun (WGS) entry which is preliminary data.</text>
</comment>
<evidence type="ECO:0000259" key="1">
    <source>
        <dbReference type="PROSITE" id="PS50017"/>
    </source>
</evidence>
<evidence type="ECO:0000313" key="2">
    <source>
        <dbReference type="EMBL" id="CAF1583249.1"/>
    </source>
</evidence>
<protein>
    <recommendedName>
        <fullName evidence="1">Death domain-containing protein</fullName>
    </recommendedName>
</protein>
<dbReference type="EMBL" id="CAJOBA010069568">
    <property type="protein sequence ID" value="CAF4383491.1"/>
    <property type="molecule type" value="Genomic_DNA"/>
</dbReference>
<name>A0A8S2V7J9_9BILA</name>
<dbReference type="Pfam" id="PF00531">
    <property type="entry name" value="Death"/>
    <property type="match status" value="1"/>
</dbReference>
<dbReference type="SUPFAM" id="SSF47986">
    <property type="entry name" value="DEATH domain"/>
    <property type="match status" value="1"/>
</dbReference>
<dbReference type="CDD" id="cd01670">
    <property type="entry name" value="Death"/>
    <property type="match status" value="1"/>
</dbReference>
<reference evidence="3" key="1">
    <citation type="submission" date="2021-02" db="EMBL/GenBank/DDBJ databases">
        <authorList>
            <person name="Nowell W R."/>
        </authorList>
    </citation>
    <scope>NUCLEOTIDE SEQUENCE</scope>
</reference>
<evidence type="ECO:0000313" key="3">
    <source>
        <dbReference type="EMBL" id="CAF4383491.1"/>
    </source>
</evidence>
<dbReference type="Gene3D" id="1.10.533.10">
    <property type="entry name" value="Death Domain, Fas"/>
    <property type="match status" value="1"/>
</dbReference>
<dbReference type="InterPro" id="IPR011029">
    <property type="entry name" value="DEATH-like_dom_sf"/>
</dbReference>
<dbReference type="PROSITE" id="PS50017">
    <property type="entry name" value="DEATH_DOMAIN"/>
    <property type="match status" value="1"/>
</dbReference>
<organism evidence="3 4">
    <name type="scientific">Didymodactylos carnosus</name>
    <dbReference type="NCBI Taxonomy" id="1234261"/>
    <lineage>
        <taxon>Eukaryota</taxon>
        <taxon>Metazoa</taxon>
        <taxon>Spiralia</taxon>
        <taxon>Gnathifera</taxon>
        <taxon>Rotifera</taxon>
        <taxon>Eurotatoria</taxon>
        <taxon>Bdelloidea</taxon>
        <taxon>Philodinida</taxon>
        <taxon>Philodinidae</taxon>
        <taxon>Didymodactylos</taxon>
    </lineage>
</organism>
<dbReference type="Proteomes" id="UP000682733">
    <property type="component" value="Unassembled WGS sequence"/>
</dbReference>
<dbReference type="Proteomes" id="UP000677228">
    <property type="component" value="Unassembled WGS sequence"/>
</dbReference>
<accession>A0A8S2V7J9</accession>
<sequence length="196" mass="22473">YLNNGEPLTAPVLTKLFRHVYPEMKENDVKAIAQQFVQTIDNTNQGYITQQQFITGIQRHFPADQLDEVLKFEIIPSHVLDAVNILPSLQGSASNLRDQNAVMSEDYGMSDVVSDDQIHQIAGHAARKNWQKLALCLGFLEYDIESYRVQNNNDPTQTMYALLSVWREQEQYLATKNRLKHCLQESGMTDLIYLLN</sequence>
<dbReference type="InterPro" id="IPR000488">
    <property type="entry name" value="Death_dom"/>
</dbReference>